<dbReference type="EMBL" id="FOKQ01000017">
    <property type="protein sequence ID" value="SFC64839.1"/>
    <property type="molecule type" value="Genomic_DNA"/>
</dbReference>
<dbReference type="Proteomes" id="UP000182192">
    <property type="component" value="Unassembled WGS sequence"/>
</dbReference>
<proteinExistence type="predicted"/>
<sequence length="164" mass="18798">MQMSFEEFLKDINSEKYLYAENIREDDGSLMIELYGTVRGTSDEADIAAIAGEFGEQVGEQVAELLKSAEPIDVNENRHWLVRFESYIGYSVINESFDNGDRATLERHEPVVTADDSDWLDYLKKITFAFQIMDGIRHYQIRCLDHIINVATDEPPVITKIQAE</sequence>
<name>A0A1I1KVM4_RUMAL</name>
<organism evidence="1 2">
    <name type="scientific">Ruminococcus albus</name>
    <dbReference type="NCBI Taxonomy" id="1264"/>
    <lineage>
        <taxon>Bacteria</taxon>
        <taxon>Bacillati</taxon>
        <taxon>Bacillota</taxon>
        <taxon>Clostridia</taxon>
        <taxon>Eubacteriales</taxon>
        <taxon>Oscillospiraceae</taxon>
        <taxon>Ruminococcus</taxon>
    </lineage>
</organism>
<evidence type="ECO:0000313" key="2">
    <source>
        <dbReference type="Proteomes" id="UP000182192"/>
    </source>
</evidence>
<gene>
    <name evidence="1" type="ORF">SAMN02910406_02097</name>
</gene>
<accession>A0A1I1KVM4</accession>
<protein>
    <submittedName>
        <fullName evidence="1">Uncharacterized protein</fullName>
    </submittedName>
</protein>
<reference evidence="1 2" key="1">
    <citation type="submission" date="2016-10" db="EMBL/GenBank/DDBJ databases">
        <authorList>
            <person name="de Groot N.N."/>
        </authorList>
    </citation>
    <scope>NUCLEOTIDE SEQUENCE [LARGE SCALE GENOMIC DNA]</scope>
    <source>
        <strain evidence="1 2">AR67</strain>
    </source>
</reference>
<evidence type="ECO:0000313" key="1">
    <source>
        <dbReference type="EMBL" id="SFC64839.1"/>
    </source>
</evidence>
<dbReference type="AlphaFoldDB" id="A0A1I1KVM4"/>